<evidence type="ECO:0000313" key="2">
    <source>
        <dbReference type="EnsemblPlants" id="OGLUM01G21460.1"/>
    </source>
</evidence>
<feature type="compositionally biased region" description="Polar residues" evidence="1">
    <location>
        <begin position="144"/>
        <end position="157"/>
    </location>
</feature>
<dbReference type="EnsemblPlants" id="OGLUM01G21460.1">
    <property type="protein sequence ID" value="OGLUM01G21460.1"/>
    <property type="gene ID" value="OGLUM01G21460"/>
</dbReference>
<sequence>MSKTQNTPSGPEVIAARPFNSAVSWIGAPQCQLSKTQTWRVSRRPCKAPRPHAERRTSSSRRVRARRHEVKFRALRSACPRRARALAADGRSLSGLTIATLKSQSMAASPSPPMLAAFIVQESNKSIASSRICSPKLHSRNHQENNLQTNPNRMQELPVNSGQSLVDELENQGENKKQEPQKPKNTSSKKFAPPCGFKNQEPQKVAPGGGAVASSLSPREEVGGRGRRRHVSPPDDRS</sequence>
<protein>
    <submittedName>
        <fullName evidence="2">Uncharacterized protein</fullName>
    </submittedName>
</protein>
<dbReference type="Gramene" id="OGLUM01G21460.1">
    <property type="protein sequence ID" value="OGLUM01G21460.1"/>
    <property type="gene ID" value="OGLUM01G21460"/>
</dbReference>
<feature type="region of interest" description="Disordered" evidence="1">
    <location>
        <begin position="135"/>
        <end position="157"/>
    </location>
</feature>
<feature type="region of interest" description="Disordered" evidence="1">
    <location>
        <begin position="171"/>
        <end position="238"/>
    </location>
</feature>
<organism evidence="2">
    <name type="scientific">Oryza glumipatula</name>
    <dbReference type="NCBI Taxonomy" id="40148"/>
    <lineage>
        <taxon>Eukaryota</taxon>
        <taxon>Viridiplantae</taxon>
        <taxon>Streptophyta</taxon>
        <taxon>Embryophyta</taxon>
        <taxon>Tracheophyta</taxon>
        <taxon>Spermatophyta</taxon>
        <taxon>Magnoliopsida</taxon>
        <taxon>Liliopsida</taxon>
        <taxon>Poales</taxon>
        <taxon>Poaceae</taxon>
        <taxon>BOP clade</taxon>
        <taxon>Oryzoideae</taxon>
        <taxon>Oryzeae</taxon>
        <taxon>Oryzinae</taxon>
        <taxon>Oryza</taxon>
    </lineage>
</organism>
<dbReference type="Proteomes" id="UP000026961">
    <property type="component" value="Chromosome 1"/>
</dbReference>
<reference evidence="2" key="3">
    <citation type="submission" date="2018-05" db="EMBL/GenBank/DDBJ databases">
        <title>OgluRS3 (Oryza glumaepatula Reference Sequence Version 3).</title>
        <authorList>
            <person name="Zhang J."/>
            <person name="Kudrna D."/>
            <person name="Lee S."/>
            <person name="Talag J."/>
            <person name="Welchert J."/>
            <person name="Wing R.A."/>
        </authorList>
    </citation>
    <scope>NUCLEOTIDE SEQUENCE [LARGE SCALE GENOMIC DNA]</scope>
</reference>
<accession>A0A0D9Y9V8</accession>
<reference evidence="2" key="1">
    <citation type="submission" date="2013-08" db="EMBL/GenBank/DDBJ databases">
        <title>Oryza genome evolution.</title>
        <authorList>
            <person name="Wing R.A."/>
            <person name="Panaud O."/>
            <person name="Oliveira A.C."/>
        </authorList>
    </citation>
    <scope>NUCLEOTIDE SEQUENCE</scope>
</reference>
<dbReference type="HOGENOM" id="CLU_1167431_0_0_1"/>
<evidence type="ECO:0000313" key="3">
    <source>
        <dbReference type="Proteomes" id="UP000026961"/>
    </source>
</evidence>
<evidence type="ECO:0000256" key="1">
    <source>
        <dbReference type="SAM" id="MobiDB-lite"/>
    </source>
</evidence>
<dbReference type="AlphaFoldDB" id="A0A0D9Y9V8"/>
<name>A0A0D9Y9V8_9ORYZ</name>
<feature type="compositionally biased region" description="Basic and acidic residues" evidence="1">
    <location>
        <begin position="173"/>
        <end position="182"/>
    </location>
</feature>
<reference evidence="2" key="2">
    <citation type="submission" date="2015-04" db="UniProtKB">
        <authorList>
            <consortium name="EnsemblPlants"/>
        </authorList>
    </citation>
    <scope>IDENTIFICATION</scope>
</reference>
<proteinExistence type="predicted"/>
<feature type="region of interest" description="Disordered" evidence="1">
    <location>
        <begin position="43"/>
        <end position="65"/>
    </location>
</feature>
<keyword evidence="3" id="KW-1185">Reference proteome</keyword>